<dbReference type="InterPro" id="IPR055314">
    <property type="entry name" value="At2g29880-like"/>
</dbReference>
<evidence type="ECO:0000259" key="2">
    <source>
        <dbReference type="Pfam" id="PF12776"/>
    </source>
</evidence>
<evidence type="ECO:0000313" key="3">
    <source>
        <dbReference type="EMBL" id="MCL7041995.1"/>
    </source>
</evidence>
<evidence type="ECO:0000256" key="1">
    <source>
        <dbReference type="SAM" id="MobiDB-lite"/>
    </source>
</evidence>
<dbReference type="AlphaFoldDB" id="A0AA41VIU3"/>
<dbReference type="InterPro" id="IPR024752">
    <property type="entry name" value="Myb/SANT-like_dom"/>
</dbReference>
<protein>
    <recommendedName>
        <fullName evidence="2">Myb/SANT-like domain-containing protein</fullName>
    </recommendedName>
</protein>
<evidence type="ECO:0000313" key="4">
    <source>
        <dbReference type="Proteomes" id="UP001177140"/>
    </source>
</evidence>
<proteinExistence type="predicted"/>
<organism evidence="3 4">
    <name type="scientific">Papaver nudicaule</name>
    <name type="common">Iceland poppy</name>
    <dbReference type="NCBI Taxonomy" id="74823"/>
    <lineage>
        <taxon>Eukaryota</taxon>
        <taxon>Viridiplantae</taxon>
        <taxon>Streptophyta</taxon>
        <taxon>Embryophyta</taxon>
        <taxon>Tracheophyta</taxon>
        <taxon>Spermatophyta</taxon>
        <taxon>Magnoliopsida</taxon>
        <taxon>Ranunculales</taxon>
        <taxon>Papaveraceae</taxon>
        <taxon>Papaveroideae</taxon>
        <taxon>Papaver</taxon>
    </lineage>
</organism>
<keyword evidence="4" id="KW-1185">Reference proteome</keyword>
<dbReference type="Pfam" id="PF12776">
    <property type="entry name" value="Myb_DNA-bind_3"/>
    <property type="match status" value="1"/>
</dbReference>
<dbReference type="PANTHER" id="PTHR47864">
    <property type="entry name" value="TRANSMEMBRANE PROTEIN"/>
    <property type="match status" value="1"/>
</dbReference>
<feature type="region of interest" description="Disordered" evidence="1">
    <location>
        <begin position="1"/>
        <end position="20"/>
    </location>
</feature>
<comment type="caution">
    <text evidence="3">The sequence shown here is derived from an EMBL/GenBank/DDBJ whole genome shotgun (WGS) entry which is preliminary data.</text>
</comment>
<dbReference type="PANTHER" id="PTHR47864:SF2">
    <property type="entry name" value="MYB_SANT-LIKE DNA-BINDING DOMAIN PROTEIN"/>
    <property type="match status" value="1"/>
</dbReference>
<feature type="domain" description="Myb/SANT-like" evidence="2">
    <location>
        <begin position="20"/>
        <end position="117"/>
    </location>
</feature>
<name>A0AA41VIU3_PAPNU</name>
<reference evidence="3" key="1">
    <citation type="submission" date="2022-03" db="EMBL/GenBank/DDBJ databases">
        <title>A functionally conserved STORR gene fusion in Papaver species that diverged 16.8 million years ago.</title>
        <authorList>
            <person name="Catania T."/>
        </authorList>
    </citation>
    <scope>NUCLEOTIDE SEQUENCE</scope>
    <source>
        <strain evidence="3">S-191538</strain>
    </source>
</reference>
<dbReference type="EMBL" id="JAJJMA010229992">
    <property type="protein sequence ID" value="MCL7041995.1"/>
    <property type="molecule type" value="Genomic_DNA"/>
</dbReference>
<gene>
    <name evidence="3" type="ORF">MKW94_003238</name>
</gene>
<dbReference type="Proteomes" id="UP001177140">
    <property type="component" value="Unassembled WGS sequence"/>
</dbReference>
<feature type="non-terminal residue" evidence="3">
    <location>
        <position position="119"/>
    </location>
</feature>
<sequence length="119" mass="14229">MDGCSQETENSSNKKNSYDQWTEQETDELLKLLVDATLEHRKDKSGAFSKKTVETRILPKLNRICQCNKTYENFKEKYRWFKNRLGQYQEMFKCSSGFVWNPDTKMIDGTDEMWDNYLE</sequence>
<accession>A0AA41VIU3</accession>